<gene>
    <name evidence="5" type="ORF">PENSTE_c003G10035</name>
</gene>
<feature type="domain" description="Nephrocystin 3-like N-terminal" evidence="4">
    <location>
        <begin position="338"/>
        <end position="482"/>
    </location>
</feature>
<feature type="compositionally biased region" description="Basic and acidic residues" evidence="2">
    <location>
        <begin position="21"/>
        <end position="33"/>
    </location>
</feature>
<sequence>MGGHLDWLPWRRHREEKRKRKAEEARRKQEQKEQPGVGNEEPEPANPPLAEEDVPCISIHQEIWNEAYEVILKDDPSLVEGPDVSTEMKDSIKREETLLNLVQSGRERIEKSADVTERVGTFANGILSCKTLVDLAVQTVPQAALPWAGVCVGLQILFNPAAESSSLCEGIAHVTSRMDWHCNMTEHMLRKENIELGTQSYEAVLGQLRKKIVSLYQTLLLYQMKSTCFFYRKRGLNFLRGLIILDGWESQLQGVKDAEISLLEDSDCYNNQYVKAAMGELVRQGEETKSALGDISQTLNDYISMQKSSQMQALRVVDPQDTIIKIEDTRDVAIREAYEWVLHTDEFQNFIQWNDNQKNRVLWVKGPAGTGKTMLLIGMIREMEDIPAVYAPSMSYFFCEKDDNQMNTPTAVLRSLIWMLLIQQPHLSSHVLQDYEIYGPSRYKDTNAFYSLSRTLMAMLQDPNLQPAYLIVDALDECDRKAADGAGLEKLKDLIFKSFAWTYNIYPPGTLAQIDVQGQRGAVQAYIDYKLSQLREEDDYDDETKAKLSKQMRERCNRIFLWVALVFRTEIPKWDPWDALEALSDLPSDLTKLYGNLLAKIEGQSGNTPKYCKDVLIAVCLVRRPVSLEELGVCANIPPRIPKMSIALKCGSFLSVKDRTVYPIHQSAREYLQDNYMTRFWQDPGQGHLELFQRSIQYISAHLKMNMYAIEYDTLVENVQPCSDDQLAPMRYSCEYWVDHLRLASLSTMCGAEVISELFCFLQTHLLHWIESMSLIRAFQAGVESIQFLVSLWTNQKRLSKIENVQLDALLYDAEKFILRFRSTIEGAPLQIYGAPLVLSPTNSKIREYYWEERLPLIKNVKGVEDTWSPCLQTLGHVPGDNTRVDDPLQSLAFSRNGQYLATASWTAVRIWSPGDGYLWKEIEIFEPCLGFSPEHKLILVSGVLDTVTVQIWDVSPSANAPEFEMQLWELSSQSQDRYKSTHISISCDGRTMLEI</sequence>
<accession>A0A1V6TQB1</accession>
<feature type="compositionally biased region" description="Basic residues" evidence="2">
    <location>
        <begin position="10"/>
        <end position="20"/>
    </location>
</feature>
<dbReference type="STRING" id="303698.A0A1V6TQB1"/>
<evidence type="ECO:0000259" key="4">
    <source>
        <dbReference type="Pfam" id="PF24883"/>
    </source>
</evidence>
<dbReference type="OrthoDB" id="4368804at2759"/>
<dbReference type="InterPro" id="IPR036322">
    <property type="entry name" value="WD40_repeat_dom_sf"/>
</dbReference>
<protein>
    <recommendedName>
        <fullName evidence="7">NACHT domain-containing protein</fullName>
    </recommendedName>
</protein>
<reference evidence="6" key="1">
    <citation type="journal article" date="2017" name="Nat. Microbiol.">
        <title>Global analysis of biosynthetic gene clusters reveals vast potential of secondary metabolite production in Penicillium species.</title>
        <authorList>
            <person name="Nielsen J.C."/>
            <person name="Grijseels S."/>
            <person name="Prigent S."/>
            <person name="Ji B."/>
            <person name="Dainat J."/>
            <person name="Nielsen K.F."/>
            <person name="Frisvad J.C."/>
            <person name="Workman M."/>
            <person name="Nielsen J."/>
        </authorList>
    </citation>
    <scope>NUCLEOTIDE SEQUENCE [LARGE SCALE GENOMIC DNA]</scope>
    <source>
        <strain evidence="6">IBT 24891</strain>
    </source>
</reference>
<dbReference type="EMBL" id="MLKD01000003">
    <property type="protein sequence ID" value="OQE28471.1"/>
    <property type="molecule type" value="Genomic_DNA"/>
</dbReference>
<name>A0A1V6TQB1_9EURO</name>
<keyword evidence="6" id="KW-1185">Reference proteome</keyword>
<proteinExistence type="predicted"/>
<dbReference type="InterPro" id="IPR015943">
    <property type="entry name" value="WD40/YVTN_repeat-like_dom_sf"/>
</dbReference>
<evidence type="ECO:0000259" key="3">
    <source>
        <dbReference type="Pfam" id="PF17100"/>
    </source>
</evidence>
<dbReference type="InterPro" id="IPR027417">
    <property type="entry name" value="P-loop_NTPase"/>
</dbReference>
<dbReference type="AlphaFoldDB" id="A0A1V6TQB1"/>
<dbReference type="Pfam" id="PF17100">
    <property type="entry name" value="NACHT_N"/>
    <property type="match status" value="1"/>
</dbReference>
<dbReference type="Gene3D" id="3.40.50.300">
    <property type="entry name" value="P-loop containing nucleotide triphosphate hydrolases"/>
    <property type="match status" value="1"/>
</dbReference>
<evidence type="ECO:0000313" key="6">
    <source>
        <dbReference type="Proteomes" id="UP000191285"/>
    </source>
</evidence>
<comment type="caution">
    <text evidence="5">The sequence shown here is derived from an EMBL/GenBank/DDBJ whole genome shotgun (WGS) entry which is preliminary data.</text>
</comment>
<dbReference type="Pfam" id="PF24883">
    <property type="entry name" value="NPHP3_N"/>
    <property type="match status" value="1"/>
</dbReference>
<dbReference type="PANTHER" id="PTHR10039">
    <property type="entry name" value="AMELOGENIN"/>
    <property type="match status" value="1"/>
</dbReference>
<dbReference type="Proteomes" id="UP000191285">
    <property type="component" value="Unassembled WGS sequence"/>
</dbReference>
<evidence type="ECO:0000313" key="5">
    <source>
        <dbReference type="EMBL" id="OQE28471.1"/>
    </source>
</evidence>
<feature type="region of interest" description="Disordered" evidence="2">
    <location>
        <begin position="1"/>
        <end position="51"/>
    </location>
</feature>
<evidence type="ECO:0000256" key="2">
    <source>
        <dbReference type="SAM" id="MobiDB-lite"/>
    </source>
</evidence>
<organism evidence="5 6">
    <name type="scientific">Penicillium steckii</name>
    <dbReference type="NCBI Taxonomy" id="303698"/>
    <lineage>
        <taxon>Eukaryota</taxon>
        <taxon>Fungi</taxon>
        <taxon>Dikarya</taxon>
        <taxon>Ascomycota</taxon>
        <taxon>Pezizomycotina</taxon>
        <taxon>Eurotiomycetes</taxon>
        <taxon>Eurotiomycetidae</taxon>
        <taxon>Eurotiales</taxon>
        <taxon>Aspergillaceae</taxon>
        <taxon>Penicillium</taxon>
    </lineage>
</organism>
<evidence type="ECO:0008006" key="7">
    <source>
        <dbReference type="Google" id="ProtNLM"/>
    </source>
</evidence>
<feature type="domain" description="NWD NACHT-NTPase N-terminal" evidence="3">
    <location>
        <begin position="66"/>
        <end position="265"/>
    </location>
</feature>
<dbReference type="Gene3D" id="2.130.10.10">
    <property type="entry name" value="YVTN repeat-like/Quinoprotein amine dehydrogenase"/>
    <property type="match status" value="1"/>
</dbReference>
<keyword evidence="1" id="KW-0677">Repeat</keyword>
<dbReference type="SUPFAM" id="SSF52540">
    <property type="entry name" value="P-loop containing nucleoside triphosphate hydrolases"/>
    <property type="match status" value="1"/>
</dbReference>
<dbReference type="SUPFAM" id="SSF50978">
    <property type="entry name" value="WD40 repeat-like"/>
    <property type="match status" value="1"/>
</dbReference>
<dbReference type="InterPro" id="IPR031359">
    <property type="entry name" value="NACHT_N"/>
</dbReference>
<dbReference type="PANTHER" id="PTHR10039:SF17">
    <property type="entry name" value="FUNGAL STAND N-TERMINAL GOODBYE DOMAIN-CONTAINING PROTEIN-RELATED"/>
    <property type="match status" value="1"/>
</dbReference>
<evidence type="ECO:0000256" key="1">
    <source>
        <dbReference type="ARBA" id="ARBA00022737"/>
    </source>
</evidence>
<dbReference type="InterPro" id="IPR056884">
    <property type="entry name" value="NPHP3-like_N"/>
</dbReference>